<protein>
    <recommendedName>
        <fullName evidence="3">Type II secretion system protein</fullName>
    </recommendedName>
</protein>
<dbReference type="AlphaFoldDB" id="A0A3M8PC39"/>
<evidence type="ECO:0008006" key="3">
    <source>
        <dbReference type="Google" id="ProtNLM"/>
    </source>
</evidence>
<organism evidence="1 2">
    <name type="scientific">Planococcus salinus</name>
    <dbReference type="NCBI Taxonomy" id="1848460"/>
    <lineage>
        <taxon>Bacteria</taxon>
        <taxon>Bacillati</taxon>
        <taxon>Bacillota</taxon>
        <taxon>Bacilli</taxon>
        <taxon>Bacillales</taxon>
        <taxon>Caryophanaceae</taxon>
        <taxon>Planococcus</taxon>
    </lineage>
</organism>
<accession>A0A3M8PC39</accession>
<evidence type="ECO:0000313" key="2">
    <source>
        <dbReference type="Proteomes" id="UP000275473"/>
    </source>
</evidence>
<dbReference type="OrthoDB" id="2428369at2"/>
<dbReference type="RefSeq" id="WP_123164035.1">
    <property type="nucleotide sequence ID" value="NZ_RIAX01000001.1"/>
</dbReference>
<comment type="caution">
    <text evidence="1">The sequence shown here is derived from an EMBL/GenBank/DDBJ whole genome shotgun (WGS) entry which is preliminary data.</text>
</comment>
<name>A0A3M8PC39_9BACL</name>
<proteinExistence type="predicted"/>
<keyword evidence="2" id="KW-1185">Reference proteome</keyword>
<dbReference type="Proteomes" id="UP000275473">
    <property type="component" value="Unassembled WGS sequence"/>
</dbReference>
<gene>
    <name evidence="1" type="ORF">EEX84_01540</name>
</gene>
<dbReference type="EMBL" id="RIAX01000001">
    <property type="protein sequence ID" value="RNF41286.1"/>
    <property type="molecule type" value="Genomic_DNA"/>
</dbReference>
<sequence length="87" mass="9555">MLSLFIVMLLFGAVLPVSQQLQESLQLKKERVAAYETMYEGAKEMKASGSAEGERLVDGVVYSWAIGVSVCVEYENYKGAGEILCLD</sequence>
<reference evidence="1 2" key="1">
    <citation type="journal article" date="2018" name="Int. J. Syst. Evol. Microbiol.">
        <title>Planococcus salinus sp. nov., a moderately halophilic bacterium isolated from a saline-alkali soil.</title>
        <authorList>
            <person name="Gan L."/>
        </authorList>
    </citation>
    <scope>NUCLEOTIDE SEQUENCE [LARGE SCALE GENOMIC DNA]</scope>
    <source>
        <strain evidence="1 2">LCB217</strain>
    </source>
</reference>
<evidence type="ECO:0000313" key="1">
    <source>
        <dbReference type="EMBL" id="RNF41286.1"/>
    </source>
</evidence>